<proteinExistence type="inferred from homology"/>
<dbReference type="Proteomes" id="UP000315395">
    <property type="component" value="Chromosome"/>
</dbReference>
<comment type="similarity">
    <text evidence="2 7">Belongs to the glycosyltransferase 4 family. MraY subfamily.</text>
</comment>
<feature type="transmembrane region" description="Helical" evidence="7">
    <location>
        <begin position="344"/>
        <end position="365"/>
    </location>
</feature>
<dbReference type="RefSeq" id="WP_143782981.1">
    <property type="nucleotide sequence ID" value="NZ_CP041616.1"/>
</dbReference>
<dbReference type="NCBIfam" id="TIGR00445">
    <property type="entry name" value="mraY"/>
    <property type="match status" value="1"/>
</dbReference>
<comment type="subcellular location">
    <subcellularLocation>
        <location evidence="7">Cell membrane</location>
        <topology evidence="7">Multi-pass membrane protein</topology>
    </subcellularLocation>
    <subcellularLocation>
        <location evidence="1">Membrane</location>
        <topology evidence="1">Multi-pass membrane protein</topology>
    </subcellularLocation>
</comment>
<keyword evidence="7" id="KW-0131">Cell cycle</keyword>
<dbReference type="InterPro" id="IPR003524">
    <property type="entry name" value="PNAcMuramoyl-5peptid_Trfase"/>
</dbReference>
<gene>
    <name evidence="7" type="primary">mraY</name>
    <name evidence="10" type="ORF">FNH13_08080</name>
</gene>
<feature type="transmembrane region" description="Helical" evidence="7">
    <location>
        <begin position="88"/>
        <end position="107"/>
    </location>
</feature>
<keyword evidence="7" id="KW-0132">Cell division</keyword>
<dbReference type="Pfam" id="PF00953">
    <property type="entry name" value="Glycos_transf_4"/>
    <property type="match status" value="1"/>
</dbReference>
<evidence type="ECO:0000256" key="5">
    <source>
        <dbReference type="ARBA" id="ARBA00022989"/>
    </source>
</evidence>
<organism evidence="10 11">
    <name type="scientific">Ornithinimicrobium ciconiae</name>
    <dbReference type="NCBI Taxonomy" id="2594265"/>
    <lineage>
        <taxon>Bacteria</taxon>
        <taxon>Bacillati</taxon>
        <taxon>Actinomycetota</taxon>
        <taxon>Actinomycetes</taxon>
        <taxon>Micrococcales</taxon>
        <taxon>Ornithinimicrobiaceae</taxon>
        <taxon>Ornithinimicrobium</taxon>
    </lineage>
</organism>
<dbReference type="CDD" id="cd06852">
    <property type="entry name" value="GT_MraY"/>
    <property type="match status" value="1"/>
</dbReference>
<dbReference type="GO" id="GO:0009252">
    <property type="term" value="P:peptidoglycan biosynthetic process"/>
    <property type="evidence" value="ECO:0007669"/>
    <property type="project" value="UniProtKB-UniRule"/>
</dbReference>
<dbReference type="GO" id="GO:0051992">
    <property type="term" value="F:UDP-N-acetylmuramoyl-L-alanyl-D-glutamyl-meso-2,6-diaminopimelyl-D-alanyl-D-alanine:undecaprenyl-phosphate transferase activity"/>
    <property type="evidence" value="ECO:0007669"/>
    <property type="project" value="RHEA"/>
</dbReference>
<evidence type="ECO:0000256" key="2">
    <source>
        <dbReference type="ARBA" id="ARBA00005583"/>
    </source>
</evidence>
<keyword evidence="7" id="KW-0133">Cell shape</keyword>
<comment type="catalytic activity">
    <reaction evidence="7">
        <text>UDP-N-acetyl-alpha-D-muramoyl-L-alanyl-gamma-D-glutamyl-meso-2,6-diaminopimeloyl-D-alanyl-D-alanine + di-trans,octa-cis-undecaprenyl phosphate = di-trans,octa-cis-undecaprenyl diphospho-N-acetyl-alpha-D-muramoyl-L-alanyl-D-glutamyl-meso-2,6-diaminopimeloyl-D-alanyl-D-alanine + UMP</text>
        <dbReference type="Rhea" id="RHEA:28386"/>
        <dbReference type="ChEBI" id="CHEBI:57865"/>
        <dbReference type="ChEBI" id="CHEBI:60392"/>
        <dbReference type="ChEBI" id="CHEBI:61386"/>
        <dbReference type="ChEBI" id="CHEBI:61387"/>
        <dbReference type="EC" id="2.7.8.13"/>
    </reaction>
</comment>
<dbReference type="InterPro" id="IPR018480">
    <property type="entry name" value="PNAcMuramoyl-5peptid_Trfase_CS"/>
</dbReference>
<feature type="binding site" evidence="9">
    <location>
        <position position="196"/>
    </location>
    <ligand>
        <name>Mg(2+)</name>
        <dbReference type="ChEBI" id="CHEBI:18420"/>
    </ligand>
</feature>
<sequence>MVTLVLAAGIAMIVALVGTPLFIRFLVRRQYGQFIRDDGPTSHHTKRGTPTMGGAVIIGAALIGYFGAHLLLQLISAAGLMDFGGNTMSISGLLVLFLMTGMGLVGFADDFTKISKERSLGLRSHEKLIGQTVVAVAFAVMALQFPGDAFRTPASTAVSFVRDLPLDFAVFGTVGALIAFVIWANIMIAGASNGVNLVDGLDGLATGASVMAFGGYVLIGIWQFNQNCQVIPGPNCYDVRDAHDLAVVAACIAGACFGFLWWNASPAKIFMGDTGSLALGGALAGLAITTHTQLLMIFLGGLFVIVTMSVIIQVASFKMTGKRVFRMAPLHHHFELLGWHEVTIVVRFWIIQGLCVAAGLGIFYAEWVVSL</sequence>
<protein>
    <recommendedName>
        <fullName evidence="7 8">Phospho-N-acetylmuramoyl-pentapeptide-transferase</fullName>
        <ecNumber evidence="7 8">2.7.8.13</ecNumber>
    </recommendedName>
    <alternativeName>
        <fullName evidence="7">UDP-MurNAc-pentapeptide phosphotransferase</fullName>
    </alternativeName>
</protein>
<dbReference type="GO" id="GO:0071555">
    <property type="term" value="P:cell wall organization"/>
    <property type="evidence" value="ECO:0007669"/>
    <property type="project" value="UniProtKB-KW"/>
</dbReference>
<dbReference type="GO" id="GO:0005886">
    <property type="term" value="C:plasma membrane"/>
    <property type="evidence" value="ECO:0007669"/>
    <property type="project" value="UniProtKB-SubCell"/>
</dbReference>
<comment type="pathway">
    <text evidence="7">Cell wall biogenesis; peptidoglycan biosynthesis.</text>
</comment>
<feature type="transmembrane region" description="Helical" evidence="7">
    <location>
        <begin position="6"/>
        <end position="27"/>
    </location>
</feature>
<evidence type="ECO:0000256" key="4">
    <source>
        <dbReference type="ARBA" id="ARBA00022692"/>
    </source>
</evidence>
<feature type="transmembrane region" description="Helical" evidence="7">
    <location>
        <begin position="203"/>
        <end position="225"/>
    </location>
</feature>
<dbReference type="GO" id="GO:0008963">
    <property type="term" value="F:phospho-N-acetylmuramoyl-pentapeptide-transferase activity"/>
    <property type="evidence" value="ECO:0007669"/>
    <property type="project" value="UniProtKB-UniRule"/>
</dbReference>
<evidence type="ECO:0000256" key="1">
    <source>
        <dbReference type="ARBA" id="ARBA00004141"/>
    </source>
</evidence>
<comment type="function">
    <text evidence="7">Catalyzes the initial step of the lipid cycle reactions in the biosynthesis of the cell wall peptidoglycan: transfers peptidoglycan precursor phospho-MurNAc-pentapeptide from UDP-MurNAc-pentapeptide onto the lipid carrier undecaprenyl phosphate, yielding undecaprenyl-pyrophosphoryl-MurNAc-pentapeptide, known as lipid I.</text>
</comment>
<accession>A0A516G9V9</accession>
<dbReference type="PANTHER" id="PTHR22926:SF5">
    <property type="entry name" value="PHOSPHO-N-ACETYLMURAMOYL-PENTAPEPTIDE-TRANSFERASE HOMOLOG"/>
    <property type="match status" value="1"/>
</dbReference>
<comment type="cofactor">
    <cofactor evidence="7 9">
        <name>Mg(2+)</name>
        <dbReference type="ChEBI" id="CHEBI:18420"/>
    </cofactor>
</comment>
<feature type="transmembrane region" description="Helical" evidence="7">
    <location>
        <begin position="166"/>
        <end position="191"/>
    </location>
</feature>
<dbReference type="PANTHER" id="PTHR22926">
    <property type="entry name" value="PHOSPHO-N-ACETYLMURAMOYL-PENTAPEPTIDE-TRANSFERASE"/>
    <property type="match status" value="1"/>
</dbReference>
<evidence type="ECO:0000313" key="10">
    <source>
        <dbReference type="EMBL" id="QDO88306.1"/>
    </source>
</evidence>
<dbReference type="Pfam" id="PF10555">
    <property type="entry name" value="MraY_sig1"/>
    <property type="match status" value="1"/>
</dbReference>
<evidence type="ECO:0000256" key="9">
    <source>
        <dbReference type="PIRSR" id="PIRSR600715-1"/>
    </source>
</evidence>
<feature type="binding site" evidence="9">
    <location>
        <position position="273"/>
    </location>
    <ligand>
        <name>Mg(2+)</name>
        <dbReference type="ChEBI" id="CHEBI:18420"/>
    </ligand>
</feature>
<dbReference type="HAMAP" id="MF_00038">
    <property type="entry name" value="MraY"/>
    <property type="match status" value="1"/>
</dbReference>
<keyword evidence="5 7" id="KW-1133">Transmembrane helix</keyword>
<dbReference type="UniPathway" id="UPA00219"/>
<evidence type="ECO:0000256" key="8">
    <source>
        <dbReference type="NCBIfam" id="TIGR00445"/>
    </source>
</evidence>
<keyword evidence="3 7" id="KW-0808">Transferase</keyword>
<keyword evidence="11" id="KW-1185">Reference proteome</keyword>
<keyword evidence="7 9" id="KW-0479">Metal-binding</keyword>
<dbReference type="EMBL" id="CP041616">
    <property type="protein sequence ID" value="QDO88306.1"/>
    <property type="molecule type" value="Genomic_DNA"/>
</dbReference>
<feature type="transmembrane region" description="Helical" evidence="7">
    <location>
        <begin position="269"/>
        <end position="288"/>
    </location>
</feature>
<feature type="transmembrane region" description="Helical" evidence="7">
    <location>
        <begin position="294"/>
        <end position="317"/>
    </location>
</feature>
<keyword evidence="7" id="KW-0573">Peptidoglycan synthesis</keyword>
<keyword evidence="4 7" id="KW-0812">Transmembrane</keyword>
<dbReference type="GO" id="GO:0046872">
    <property type="term" value="F:metal ion binding"/>
    <property type="evidence" value="ECO:0007669"/>
    <property type="project" value="UniProtKB-KW"/>
</dbReference>
<dbReference type="GO" id="GO:0051301">
    <property type="term" value="P:cell division"/>
    <property type="evidence" value="ECO:0007669"/>
    <property type="project" value="UniProtKB-KW"/>
</dbReference>
<keyword evidence="6 7" id="KW-0472">Membrane</keyword>
<name>A0A516G9V9_9MICO</name>
<evidence type="ECO:0000256" key="6">
    <source>
        <dbReference type="ARBA" id="ARBA00023136"/>
    </source>
</evidence>
<evidence type="ECO:0000256" key="7">
    <source>
        <dbReference type="HAMAP-Rule" id="MF_00038"/>
    </source>
</evidence>
<keyword evidence="7" id="KW-1003">Cell membrane</keyword>
<feature type="transmembrane region" description="Helical" evidence="7">
    <location>
        <begin position="48"/>
        <end position="68"/>
    </location>
</feature>
<dbReference type="PROSITE" id="PS01347">
    <property type="entry name" value="MRAY_1"/>
    <property type="match status" value="1"/>
</dbReference>
<feature type="transmembrane region" description="Helical" evidence="7">
    <location>
        <begin position="128"/>
        <end position="146"/>
    </location>
</feature>
<reference evidence="10 11" key="1">
    <citation type="submission" date="2019-07" db="EMBL/GenBank/DDBJ databases">
        <title>complete genome sequencing of Ornithinimicrobium sp. H23M54.</title>
        <authorList>
            <person name="Bae J.-W."/>
            <person name="Lee S.-Y."/>
        </authorList>
    </citation>
    <scope>NUCLEOTIDE SEQUENCE [LARGE SCALE GENOMIC DNA]</scope>
    <source>
        <strain evidence="10 11">H23M54</strain>
    </source>
</reference>
<dbReference type="InterPro" id="IPR000715">
    <property type="entry name" value="Glycosyl_transferase_4"/>
</dbReference>
<dbReference type="EC" id="2.7.8.13" evidence="7 8"/>
<keyword evidence="7 9" id="KW-0460">Magnesium</keyword>
<evidence type="ECO:0000313" key="11">
    <source>
        <dbReference type="Proteomes" id="UP000315395"/>
    </source>
</evidence>
<keyword evidence="7" id="KW-0961">Cell wall biogenesis/degradation</keyword>
<dbReference type="KEGG" id="orz:FNH13_08080"/>
<dbReference type="OrthoDB" id="9805475at2"/>
<evidence type="ECO:0000256" key="3">
    <source>
        <dbReference type="ARBA" id="ARBA00022679"/>
    </source>
</evidence>
<dbReference type="GO" id="GO:0008360">
    <property type="term" value="P:regulation of cell shape"/>
    <property type="evidence" value="ECO:0007669"/>
    <property type="project" value="UniProtKB-KW"/>
</dbReference>
<dbReference type="AlphaFoldDB" id="A0A516G9V9"/>
<feature type="transmembrane region" description="Helical" evidence="7">
    <location>
        <begin position="245"/>
        <end position="262"/>
    </location>
</feature>